<feature type="transmembrane region" description="Helical" evidence="5">
    <location>
        <begin position="36"/>
        <end position="56"/>
    </location>
</feature>
<keyword evidence="5" id="KW-1133">Transmembrane helix</keyword>
<dbReference type="InterPro" id="IPR039297">
    <property type="entry name" value="COX7a"/>
</dbReference>
<keyword evidence="5" id="KW-0812">Transmembrane</keyword>
<evidence type="ECO:0000313" key="6">
    <source>
        <dbReference type="EMBL" id="KAK4148213.1"/>
    </source>
</evidence>
<keyword evidence="4 5" id="KW-0472">Membrane</keyword>
<keyword evidence="3" id="KW-0496">Mitochondrion</keyword>
<dbReference type="Pfam" id="PF02238">
    <property type="entry name" value="COX7a"/>
    <property type="match status" value="1"/>
</dbReference>
<accession>A0AAN6VB52</accession>
<dbReference type="AlphaFoldDB" id="A0AAN6VB52"/>
<evidence type="ECO:0000313" key="7">
    <source>
        <dbReference type="Proteomes" id="UP001302676"/>
    </source>
</evidence>
<evidence type="ECO:0000256" key="4">
    <source>
        <dbReference type="ARBA" id="ARBA00023136"/>
    </source>
</evidence>
<sequence>MGLVNRPNKVPQFQRQYQAAYRAHTRLWMINPRSKYLWYPYQLILWGGFAASMYGMGRKIYGKNTWFSD</sequence>
<gene>
    <name evidence="6" type="ORF">C8A04DRAFT_24012</name>
</gene>
<dbReference type="GO" id="GO:0005743">
    <property type="term" value="C:mitochondrial inner membrane"/>
    <property type="evidence" value="ECO:0007669"/>
    <property type="project" value="UniProtKB-SubCell"/>
</dbReference>
<dbReference type="Proteomes" id="UP001302676">
    <property type="component" value="Unassembled WGS sequence"/>
</dbReference>
<comment type="caution">
    <text evidence="6">The sequence shown here is derived from an EMBL/GenBank/DDBJ whole genome shotgun (WGS) entry which is preliminary data.</text>
</comment>
<evidence type="ECO:0000256" key="5">
    <source>
        <dbReference type="SAM" id="Phobius"/>
    </source>
</evidence>
<evidence type="ECO:0000256" key="2">
    <source>
        <dbReference type="ARBA" id="ARBA00022792"/>
    </source>
</evidence>
<dbReference type="EMBL" id="MU853554">
    <property type="protein sequence ID" value="KAK4148213.1"/>
    <property type="molecule type" value="Genomic_DNA"/>
</dbReference>
<organism evidence="6 7">
    <name type="scientific">Dichotomopilus funicola</name>
    <dbReference type="NCBI Taxonomy" id="1934379"/>
    <lineage>
        <taxon>Eukaryota</taxon>
        <taxon>Fungi</taxon>
        <taxon>Dikarya</taxon>
        <taxon>Ascomycota</taxon>
        <taxon>Pezizomycotina</taxon>
        <taxon>Sordariomycetes</taxon>
        <taxon>Sordariomycetidae</taxon>
        <taxon>Sordariales</taxon>
        <taxon>Chaetomiaceae</taxon>
        <taxon>Dichotomopilus</taxon>
    </lineage>
</organism>
<protein>
    <submittedName>
        <fullName evidence="6">Uncharacterized protein</fullName>
    </submittedName>
</protein>
<name>A0AAN6VB52_9PEZI</name>
<evidence type="ECO:0000256" key="1">
    <source>
        <dbReference type="ARBA" id="ARBA00004273"/>
    </source>
</evidence>
<comment type="subcellular location">
    <subcellularLocation>
        <location evidence="1">Mitochondrion inner membrane</location>
    </subcellularLocation>
</comment>
<keyword evidence="7" id="KW-1185">Reference proteome</keyword>
<reference evidence="6" key="1">
    <citation type="journal article" date="2023" name="Mol. Phylogenet. Evol.">
        <title>Genome-scale phylogeny and comparative genomics of the fungal order Sordariales.</title>
        <authorList>
            <person name="Hensen N."/>
            <person name="Bonometti L."/>
            <person name="Westerberg I."/>
            <person name="Brannstrom I.O."/>
            <person name="Guillou S."/>
            <person name="Cros-Aarteil S."/>
            <person name="Calhoun S."/>
            <person name="Haridas S."/>
            <person name="Kuo A."/>
            <person name="Mondo S."/>
            <person name="Pangilinan J."/>
            <person name="Riley R."/>
            <person name="LaButti K."/>
            <person name="Andreopoulos B."/>
            <person name="Lipzen A."/>
            <person name="Chen C."/>
            <person name="Yan M."/>
            <person name="Daum C."/>
            <person name="Ng V."/>
            <person name="Clum A."/>
            <person name="Steindorff A."/>
            <person name="Ohm R.A."/>
            <person name="Martin F."/>
            <person name="Silar P."/>
            <person name="Natvig D.O."/>
            <person name="Lalanne C."/>
            <person name="Gautier V."/>
            <person name="Ament-Velasquez S.L."/>
            <person name="Kruys A."/>
            <person name="Hutchinson M.I."/>
            <person name="Powell A.J."/>
            <person name="Barry K."/>
            <person name="Miller A.N."/>
            <person name="Grigoriev I.V."/>
            <person name="Debuchy R."/>
            <person name="Gladieux P."/>
            <person name="Hiltunen Thoren M."/>
            <person name="Johannesson H."/>
        </authorList>
    </citation>
    <scope>NUCLEOTIDE SEQUENCE</scope>
    <source>
        <strain evidence="6">CBS 141.50</strain>
    </source>
</reference>
<dbReference type="GeneID" id="87815539"/>
<proteinExistence type="predicted"/>
<reference evidence="6" key="2">
    <citation type="submission" date="2023-05" db="EMBL/GenBank/DDBJ databases">
        <authorList>
            <consortium name="Lawrence Berkeley National Laboratory"/>
            <person name="Steindorff A."/>
            <person name="Hensen N."/>
            <person name="Bonometti L."/>
            <person name="Westerberg I."/>
            <person name="Brannstrom I.O."/>
            <person name="Guillou S."/>
            <person name="Cros-Aarteil S."/>
            <person name="Calhoun S."/>
            <person name="Haridas S."/>
            <person name="Kuo A."/>
            <person name="Mondo S."/>
            <person name="Pangilinan J."/>
            <person name="Riley R."/>
            <person name="Labutti K."/>
            <person name="Andreopoulos B."/>
            <person name="Lipzen A."/>
            <person name="Chen C."/>
            <person name="Yanf M."/>
            <person name="Daum C."/>
            <person name="Ng V."/>
            <person name="Clum A."/>
            <person name="Ohm R."/>
            <person name="Martin F."/>
            <person name="Silar P."/>
            <person name="Natvig D."/>
            <person name="Lalanne C."/>
            <person name="Gautier V."/>
            <person name="Ament-Velasquez S.L."/>
            <person name="Kruys A."/>
            <person name="Hutchinson M.I."/>
            <person name="Powell A.J."/>
            <person name="Barry K."/>
            <person name="Miller A.N."/>
            <person name="Grigoriev I.V."/>
            <person name="Debuchy R."/>
            <person name="Gladieux P."/>
            <person name="Thoren M.H."/>
            <person name="Johannesson H."/>
        </authorList>
    </citation>
    <scope>NUCLEOTIDE SEQUENCE</scope>
    <source>
        <strain evidence="6">CBS 141.50</strain>
    </source>
</reference>
<evidence type="ECO:0000256" key="3">
    <source>
        <dbReference type="ARBA" id="ARBA00023128"/>
    </source>
</evidence>
<dbReference type="RefSeq" id="XP_062641584.1">
    <property type="nucleotide sequence ID" value="XM_062778926.1"/>
</dbReference>
<keyword evidence="2" id="KW-0999">Mitochondrion inner membrane</keyword>